<name>A0A9Q0P8D5_SALVM</name>
<keyword evidence="1" id="KW-0812">Transmembrane</keyword>
<reference evidence="2" key="2">
    <citation type="journal article" date="2023" name="Int. J. Mol. Sci.">
        <title>De Novo Assembly and Annotation of 11 Diverse Shrub Willow (Salix) Genomes Reveals Novel Gene Organization in Sex-Linked Regions.</title>
        <authorList>
            <person name="Hyden B."/>
            <person name="Feng K."/>
            <person name="Yates T.B."/>
            <person name="Jawdy S."/>
            <person name="Cereghino C."/>
            <person name="Smart L.B."/>
            <person name="Muchero W."/>
        </authorList>
    </citation>
    <scope>NUCLEOTIDE SEQUENCE [LARGE SCALE GENOMIC DNA]</scope>
    <source>
        <tissue evidence="2">Shoot tip</tissue>
    </source>
</reference>
<keyword evidence="1" id="KW-1133">Transmembrane helix</keyword>
<dbReference type="AlphaFoldDB" id="A0A9Q0P8D5"/>
<reference evidence="2" key="1">
    <citation type="submission" date="2022-11" db="EMBL/GenBank/DDBJ databases">
        <authorList>
            <person name="Hyden B.L."/>
            <person name="Feng K."/>
            <person name="Yates T."/>
            <person name="Jawdy S."/>
            <person name="Smart L.B."/>
            <person name="Muchero W."/>
        </authorList>
    </citation>
    <scope>NUCLEOTIDE SEQUENCE</scope>
    <source>
        <tissue evidence="2">Shoot tip</tissue>
    </source>
</reference>
<gene>
    <name evidence="2" type="ORF">OIU85_007057</name>
</gene>
<sequence length="171" mass="19244">MPASNLRIKYRQFSPSSLNTVIDAQNTAILYGSAIFYVQAEQPNSFYREEKLQSTTMEEEQENLNLNPTLCDGLTSLYLSLLLQLLLALMHFIVLLIFSLVSANMYGENGGKTIPISSLPPPFQPRTTFQVVFVSTTTPYSIIIHTAVDFESGRGGMICWKTFFLLFLVDQ</sequence>
<evidence type="ECO:0000313" key="2">
    <source>
        <dbReference type="EMBL" id="KAJ6683332.1"/>
    </source>
</evidence>
<keyword evidence="3" id="KW-1185">Reference proteome</keyword>
<evidence type="ECO:0000256" key="1">
    <source>
        <dbReference type="SAM" id="Phobius"/>
    </source>
</evidence>
<comment type="caution">
    <text evidence="2">The sequence shown here is derived from an EMBL/GenBank/DDBJ whole genome shotgun (WGS) entry which is preliminary data.</text>
</comment>
<feature type="transmembrane region" description="Helical" evidence="1">
    <location>
        <begin position="77"/>
        <end position="101"/>
    </location>
</feature>
<protein>
    <submittedName>
        <fullName evidence="2">Uncharacterized protein</fullName>
    </submittedName>
</protein>
<dbReference type="Proteomes" id="UP001151529">
    <property type="component" value="Chromosome 17"/>
</dbReference>
<proteinExistence type="predicted"/>
<keyword evidence="1" id="KW-0472">Membrane</keyword>
<evidence type="ECO:0000313" key="3">
    <source>
        <dbReference type="Proteomes" id="UP001151529"/>
    </source>
</evidence>
<accession>A0A9Q0P8D5</accession>
<dbReference type="EMBL" id="JAPFFL010000013">
    <property type="protein sequence ID" value="KAJ6683332.1"/>
    <property type="molecule type" value="Genomic_DNA"/>
</dbReference>
<organism evidence="2 3">
    <name type="scientific">Salix viminalis</name>
    <name type="common">Common osier</name>
    <name type="synonym">Basket willow</name>
    <dbReference type="NCBI Taxonomy" id="40686"/>
    <lineage>
        <taxon>Eukaryota</taxon>
        <taxon>Viridiplantae</taxon>
        <taxon>Streptophyta</taxon>
        <taxon>Embryophyta</taxon>
        <taxon>Tracheophyta</taxon>
        <taxon>Spermatophyta</taxon>
        <taxon>Magnoliopsida</taxon>
        <taxon>eudicotyledons</taxon>
        <taxon>Gunneridae</taxon>
        <taxon>Pentapetalae</taxon>
        <taxon>rosids</taxon>
        <taxon>fabids</taxon>
        <taxon>Malpighiales</taxon>
        <taxon>Salicaceae</taxon>
        <taxon>Saliceae</taxon>
        <taxon>Salix</taxon>
    </lineage>
</organism>